<comment type="caution">
    <text evidence="1">The sequence shown here is derived from an EMBL/GenBank/DDBJ whole genome shotgun (WGS) entry which is preliminary data.</text>
</comment>
<dbReference type="Gene3D" id="3.40.50.10540">
    <property type="entry name" value="Crotonobetainyl-coa:carnitine coa-transferase, domain 1"/>
    <property type="match status" value="1"/>
</dbReference>
<dbReference type="Pfam" id="PF02515">
    <property type="entry name" value="CoA_transf_3"/>
    <property type="match status" value="1"/>
</dbReference>
<dbReference type="PANTHER" id="PTHR48228:SF4">
    <property type="entry name" value="BLR3030 PROTEIN"/>
    <property type="match status" value="1"/>
</dbReference>
<evidence type="ECO:0000313" key="1">
    <source>
        <dbReference type="EMBL" id="MDG3015975.1"/>
    </source>
</evidence>
<dbReference type="AlphaFoldDB" id="A0A9X4M0Y2"/>
<reference evidence="1" key="1">
    <citation type="submission" date="2022-08" db="EMBL/GenBank/DDBJ databases">
        <title>Genome analysis of Corynebacteriales strain.</title>
        <authorList>
            <person name="Lee S.D."/>
        </authorList>
    </citation>
    <scope>NUCLEOTIDE SEQUENCE</scope>
    <source>
        <strain evidence="1">D3-21</strain>
    </source>
</reference>
<gene>
    <name evidence="1" type="ORF">NVS88_15550</name>
</gene>
<protein>
    <submittedName>
        <fullName evidence="1">CoA transferase</fullName>
    </submittedName>
</protein>
<sequence length="466" mass="48539">MSIGVGTPAAGFLREYERCAAATVDRHADPDPDRFPDPGTLLAARLPVAALAFGAVAAFADAADRVRVARGLPVSVAPLHADRIAASFCGDRMLRLDGEPVSGFAELSGFFAAADGWVRTHANYPHHRARLLTVLGLPEDADRSAAVRAIAGHGADDLEHAAALGGALVVRVRTPEQWRTEDAGRAGSAQPLVRVHTRPTPAPARRPAPCDTDASVPLRGLRVLDLTRVIAGPVATRSLALLGADVLRIDPPQSAELAAQTADTCQGKRTSVLDLHSLPNSAVFADLVADADVLVTGYRPGALEPLLSPDRLGVGSTAPRVHARVTAWGDDGPWARRRGFDSLVQAASGIAAIEADAQGRPGALPAQALDHASGYLLAAAVLDALLAGERDGLGRAVSVSLAGTASWLLHAPGRRSAPPPATLPGPATTVTHDRFTTARPALADHDDYPWPAHTWGADDARWPTAT</sequence>
<organism evidence="1 2">
    <name type="scientific">Speluncibacter jeojiensis</name>
    <dbReference type="NCBI Taxonomy" id="2710754"/>
    <lineage>
        <taxon>Bacteria</taxon>
        <taxon>Bacillati</taxon>
        <taxon>Actinomycetota</taxon>
        <taxon>Actinomycetes</taxon>
        <taxon>Mycobacteriales</taxon>
        <taxon>Speluncibacteraceae</taxon>
        <taxon>Speluncibacter</taxon>
    </lineage>
</organism>
<evidence type="ECO:0000313" key="2">
    <source>
        <dbReference type="Proteomes" id="UP001152755"/>
    </source>
</evidence>
<dbReference type="GO" id="GO:0016740">
    <property type="term" value="F:transferase activity"/>
    <property type="evidence" value="ECO:0007669"/>
    <property type="project" value="UniProtKB-KW"/>
</dbReference>
<dbReference type="InterPro" id="IPR050509">
    <property type="entry name" value="CoA-transferase_III"/>
</dbReference>
<dbReference type="Proteomes" id="UP001152755">
    <property type="component" value="Unassembled WGS sequence"/>
</dbReference>
<proteinExistence type="predicted"/>
<dbReference type="InterPro" id="IPR003673">
    <property type="entry name" value="CoA-Trfase_fam_III"/>
</dbReference>
<name>A0A9X4M0Y2_9ACTN</name>
<dbReference type="PANTHER" id="PTHR48228">
    <property type="entry name" value="SUCCINYL-COA--D-CITRAMALATE COA-TRANSFERASE"/>
    <property type="match status" value="1"/>
</dbReference>
<dbReference type="EMBL" id="JANRHA010000010">
    <property type="protein sequence ID" value="MDG3015975.1"/>
    <property type="molecule type" value="Genomic_DNA"/>
</dbReference>
<dbReference type="InterPro" id="IPR023606">
    <property type="entry name" value="CoA-Trfase_III_dom_1_sf"/>
</dbReference>
<keyword evidence="1" id="KW-0808">Transferase</keyword>
<keyword evidence="2" id="KW-1185">Reference proteome</keyword>
<dbReference type="SUPFAM" id="SSF89796">
    <property type="entry name" value="CoA-transferase family III (CaiB/BaiF)"/>
    <property type="match status" value="2"/>
</dbReference>
<dbReference type="RefSeq" id="WP_332520311.1">
    <property type="nucleotide sequence ID" value="NZ_JANRHA010000010.1"/>
</dbReference>
<accession>A0A9X4M0Y2</accession>